<evidence type="ECO:0000313" key="2">
    <source>
        <dbReference type="Proteomes" id="UP000054485"/>
    </source>
</evidence>
<dbReference type="EMBL" id="KN835574">
    <property type="protein sequence ID" value="KIK35952.1"/>
    <property type="molecule type" value="Genomic_DNA"/>
</dbReference>
<reference evidence="1 2" key="1">
    <citation type="submission" date="2014-04" db="EMBL/GenBank/DDBJ databases">
        <authorList>
            <consortium name="DOE Joint Genome Institute"/>
            <person name="Kuo A."/>
            <person name="Ruytinx J."/>
            <person name="Rineau F."/>
            <person name="Colpaert J."/>
            <person name="Kohler A."/>
            <person name="Nagy L.G."/>
            <person name="Floudas D."/>
            <person name="Copeland A."/>
            <person name="Barry K.W."/>
            <person name="Cichocki N."/>
            <person name="Veneault-Fourrey C."/>
            <person name="LaButti K."/>
            <person name="Lindquist E.A."/>
            <person name="Lipzen A."/>
            <person name="Lundell T."/>
            <person name="Morin E."/>
            <person name="Murat C."/>
            <person name="Sun H."/>
            <person name="Tunlid A."/>
            <person name="Henrissat B."/>
            <person name="Grigoriev I.V."/>
            <person name="Hibbett D.S."/>
            <person name="Martin F."/>
            <person name="Nordberg H.P."/>
            <person name="Cantor M.N."/>
            <person name="Hua S.X."/>
        </authorList>
    </citation>
    <scope>NUCLEOTIDE SEQUENCE [LARGE SCALE GENOMIC DNA]</scope>
    <source>
        <strain evidence="1 2">UH-Slu-Lm8-n1</strain>
    </source>
</reference>
<keyword evidence="2" id="KW-1185">Reference proteome</keyword>
<name>A0A0D0ANR7_9AGAM</name>
<dbReference type="InParanoid" id="A0A0D0ANR7"/>
<evidence type="ECO:0000313" key="1">
    <source>
        <dbReference type="EMBL" id="KIK35952.1"/>
    </source>
</evidence>
<dbReference type="OrthoDB" id="9991317at2759"/>
<gene>
    <name evidence="1" type="ORF">CY34DRAFT_550087</name>
</gene>
<protein>
    <submittedName>
        <fullName evidence="1">Uncharacterized protein</fullName>
    </submittedName>
</protein>
<sequence>MIPYVGMRSIEALEENTCACHGKQDPAQPYHSIYEHLTLLDIMERHIPHGEPLQSHPSRSWSPVSGVQKRRWHAVGDRQCCRKTHC</sequence>
<dbReference type="AlphaFoldDB" id="A0A0D0ANR7"/>
<reference evidence="2" key="2">
    <citation type="submission" date="2015-01" db="EMBL/GenBank/DDBJ databases">
        <title>Evolutionary Origins and Diversification of the Mycorrhizal Mutualists.</title>
        <authorList>
            <consortium name="DOE Joint Genome Institute"/>
            <consortium name="Mycorrhizal Genomics Consortium"/>
            <person name="Kohler A."/>
            <person name="Kuo A."/>
            <person name="Nagy L.G."/>
            <person name="Floudas D."/>
            <person name="Copeland A."/>
            <person name="Barry K.W."/>
            <person name="Cichocki N."/>
            <person name="Veneault-Fourrey C."/>
            <person name="LaButti K."/>
            <person name="Lindquist E.A."/>
            <person name="Lipzen A."/>
            <person name="Lundell T."/>
            <person name="Morin E."/>
            <person name="Murat C."/>
            <person name="Riley R."/>
            <person name="Ohm R."/>
            <person name="Sun H."/>
            <person name="Tunlid A."/>
            <person name="Henrissat B."/>
            <person name="Grigoriev I.V."/>
            <person name="Hibbett D.S."/>
            <person name="Martin F."/>
        </authorList>
    </citation>
    <scope>NUCLEOTIDE SEQUENCE [LARGE SCALE GENOMIC DNA]</scope>
    <source>
        <strain evidence="2">UH-Slu-Lm8-n1</strain>
    </source>
</reference>
<dbReference type="Proteomes" id="UP000054485">
    <property type="component" value="Unassembled WGS sequence"/>
</dbReference>
<organism evidence="1 2">
    <name type="scientific">Suillus luteus UH-Slu-Lm8-n1</name>
    <dbReference type="NCBI Taxonomy" id="930992"/>
    <lineage>
        <taxon>Eukaryota</taxon>
        <taxon>Fungi</taxon>
        <taxon>Dikarya</taxon>
        <taxon>Basidiomycota</taxon>
        <taxon>Agaricomycotina</taxon>
        <taxon>Agaricomycetes</taxon>
        <taxon>Agaricomycetidae</taxon>
        <taxon>Boletales</taxon>
        <taxon>Suillineae</taxon>
        <taxon>Suillaceae</taxon>
        <taxon>Suillus</taxon>
    </lineage>
</organism>
<proteinExistence type="predicted"/>
<accession>A0A0D0ANR7</accession>
<dbReference type="HOGENOM" id="CLU_2499382_0_0_1"/>